<gene>
    <name evidence="1" type="ORF">IW245_003996</name>
</gene>
<sequence length="70" mass="7734">MNHAPACTAPFCANEELSVARFTAEQLRNFTALARARVKPVPCPSYPGEYHTVRRADTLAGMADWALITR</sequence>
<proteinExistence type="predicted"/>
<protein>
    <submittedName>
        <fullName evidence="1">Uncharacterized protein</fullName>
    </submittedName>
</protein>
<evidence type="ECO:0000313" key="1">
    <source>
        <dbReference type="EMBL" id="MBG6137802.1"/>
    </source>
</evidence>
<name>A0A8J7KQT9_9ACTN</name>
<evidence type="ECO:0000313" key="2">
    <source>
        <dbReference type="Proteomes" id="UP000622552"/>
    </source>
</evidence>
<organism evidence="1 2">
    <name type="scientific">Longispora fulva</name>
    <dbReference type="NCBI Taxonomy" id="619741"/>
    <lineage>
        <taxon>Bacteria</taxon>
        <taxon>Bacillati</taxon>
        <taxon>Actinomycetota</taxon>
        <taxon>Actinomycetes</taxon>
        <taxon>Micromonosporales</taxon>
        <taxon>Micromonosporaceae</taxon>
        <taxon>Longispora</taxon>
    </lineage>
</organism>
<keyword evidence="2" id="KW-1185">Reference proteome</keyword>
<dbReference type="AlphaFoldDB" id="A0A8J7KQT9"/>
<accession>A0A8J7KQT9</accession>
<dbReference type="EMBL" id="JADOUF010000001">
    <property type="protein sequence ID" value="MBG6137802.1"/>
    <property type="molecule type" value="Genomic_DNA"/>
</dbReference>
<comment type="caution">
    <text evidence="1">The sequence shown here is derived from an EMBL/GenBank/DDBJ whole genome shotgun (WGS) entry which is preliminary data.</text>
</comment>
<dbReference type="RefSeq" id="WP_197004624.1">
    <property type="nucleotide sequence ID" value="NZ_BONS01000024.1"/>
</dbReference>
<dbReference type="Proteomes" id="UP000622552">
    <property type="component" value="Unassembled WGS sequence"/>
</dbReference>
<reference evidence="1" key="1">
    <citation type="submission" date="2020-11" db="EMBL/GenBank/DDBJ databases">
        <title>Sequencing the genomes of 1000 actinobacteria strains.</title>
        <authorList>
            <person name="Klenk H.-P."/>
        </authorList>
    </citation>
    <scope>NUCLEOTIDE SEQUENCE</scope>
    <source>
        <strain evidence="1">DSM 45356</strain>
    </source>
</reference>